<dbReference type="Proteomes" id="UP000278587">
    <property type="component" value="Unassembled WGS sequence"/>
</dbReference>
<organism evidence="1 2">
    <name type="scientific">Pseudomonas caricapapayae</name>
    <dbReference type="NCBI Taxonomy" id="46678"/>
    <lineage>
        <taxon>Bacteria</taxon>
        <taxon>Pseudomonadati</taxon>
        <taxon>Pseudomonadota</taxon>
        <taxon>Gammaproteobacteria</taxon>
        <taxon>Pseudomonadales</taxon>
        <taxon>Pseudomonadaceae</taxon>
        <taxon>Pseudomonas</taxon>
    </lineage>
</organism>
<dbReference type="AlphaFoldDB" id="A0A0P9PXZ2"/>
<evidence type="ECO:0000313" key="2">
    <source>
        <dbReference type="Proteomes" id="UP000278587"/>
    </source>
</evidence>
<protein>
    <submittedName>
        <fullName evidence="1">Uncharacterized protein</fullName>
    </submittedName>
</protein>
<evidence type="ECO:0000313" key="1">
    <source>
        <dbReference type="EMBL" id="RMM14580.1"/>
    </source>
</evidence>
<proteinExistence type="predicted"/>
<dbReference type="EMBL" id="RBOC01000025">
    <property type="protein sequence ID" value="RMM14580.1"/>
    <property type="molecule type" value="Genomic_DNA"/>
</dbReference>
<comment type="caution">
    <text evidence="1">The sequence shown here is derived from an EMBL/GenBank/DDBJ whole genome shotgun (WGS) entry which is preliminary data.</text>
</comment>
<name>A0A0P9PXZ2_9PSED</name>
<gene>
    <name evidence="1" type="ORF">ALQ84_00603</name>
</gene>
<sequence length="136" mass="14357">MMSEIVGVDDEGRAVWTLTKDGQLRINASFASKHALTTPLKSDKPSREAYHEQAIKNAWPADGTANEKLECITRALADCALQKATSPQIAEQALCDALVELVRGRGHCDGIVADATSIAAALVAGLKVISESGNTP</sequence>
<accession>A0A0P9PXZ2</accession>
<reference evidence="1 2" key="1">
    <citation type="submission" date="2018-08" db="EMBL/GenBank/DDBJ databases">
        <title>Recombination of ecologically and evolutionarily significant loci maintains genetic cohesion in the Pseudomonas syringae species complex.</title>
        <authorList>
            <person name="Dillon M."/>
            <person name="Thakur S."/>
            <person name="Almeida R.N.D."/>
            <person name="Weir B.S."/>
            <person name="Guttman D.S."/>
        </authorList>
    </citation>
    <scope>NUCLEOTIDE SEQUENCE [LARGE SCALE GENOMIC DNA]</scope>
    <source>
        <strain evidence="1 2">ICMP 4086</strain>
    </source>
</reference>